<feature type="transmembrane region" description="Helical" evidence="6">
    <location>
        <begin position="230"/>
        <end position="252"/>
    </location>
</feature>
<feature type="transmembrane region" description="Helical" evidence="6">
    <location>
        <begin position="259"/>
        <end position="279"/>
    </location>
</feature>
<comment type="subcellular location">
    <subcellularLocation>
        <location evidence="1">Membrane</location>
        <topology evidence="1">Multi-pass membrane protein</topology>
    </subcellularLocation>
</comment>
<feature type="transmembrane region" description="Helical" evidence="6">
    <location>
        <begin position="199"/>
        <end position="224"/>
    </location>
</feature>
<evidence type="ECO:0000256" key="6">
    <source>
        <dbReference type="SAM" id="Phobius"/>
    </source>
</evidence>
<organism evidence="8 9">
    <name type="scientific">Tistrella arctica</name>
    <dbReference type="NCBI Taxonomy" id="3133430"/>
    <lineage>
        <taxon>Bacteria</taxon>
        <taxon>Pseudomonadati</taxon>
        <taxon>Pseudomonadota</taxon>
        <taxon>Alphaproteobacteria</taxon>
        <taxon>Geminicoccales</taxon>
        <taxon>Geminicoccaceae</taxon>
        <taxon>Tistrella</taxon>
    </lineage>
</organism>
<feature type="transmembrane region" description="Helical" evidence="6">
    <location>
        <begin position="107"/>
        <end position="125"/>
    </location>
</feature>
<dbReference type="InterPro" id="IPR050638">
    <property type="entry name" value="AA-Vitamin_Transporters"/>
</dbReference>
<feature type="transmembrane region" description="Helical" evidence="6">
    <location>
        <begin position="38"/>
        <end position="59"/>
    </location>
</feature>
<dbReference type="SUPFAM" id="SSF103481">
    <property type="entry name" value="Multidrug resistance efflux transporter EmrE"/>
    <property type="match status" value="2"/>
</dbReference>
<keyword evidence="4 6" id="KW-1133">Transmembrane helix</keyword>
<keyword evidence="3 6" id="KW-0812">Transmembrane</keyword>
<gene>
    <name evidence="8" type="ORF">WG926_12755</name>
</gene>
<keyword evidence="5 6" id="KW-0472">Membrane</keyword>
<comment type="similarity">
    <text evidence="2">Belongs to the EamA transporter family.</text>
</comment>
<name>A0ABU9YKD7_9PROT</name>
<feature type="domain" description="EamA" evidence="7">
    <location>
        <begin position="18"/>
        <end position="152"/>
    </location>
</feature>
<feature type="transmembrane region" description="Helical" evidence="6">
    <location>
        <begin position="285"/>
        <end position="304"/>
    </location>
</feature>
<evidence type="ECO:0000313" key="9">
    <source>
        <dbReference type="Proteomes" id="UP001413721"/>
    </source>
</evidence>
<dbReference type="InterPro" id="IPR037185">
    <property type="entry name" value="EmrE-like"/>
</dbReference>
<comment type="caution">
    <text evidence="8">The sequence shown here is derived from an EMBL/GenBank/DDBJ whole genome shotgun (WGS) entry which is preliminary data.</text>
</comment>
<dbReference type="PANTHER" id="PTHR32322">
    <property type="entry name" value="INNER MEMBRANE TRANSPORTER"/>
    <property type="match status" value="1"/>
</dbReference>
<sequence length="323" mass="32494">MVGRRHFAAVSGAIALEAGLVITWSSGFVGARLSVDQAAPIFTIQAWRFLVAALVLAALPQVRRALTDTVAAGGAARVLWRHALTGLLAIVGYIGGIVGAIATGMPVGTAALIAALQPLAVAGLASARHRRMPSPRLMAGLALGLAGVAVTLGTAGMSPAGGAAAVDMVAAGLLALGGTTCLVVATLRSTGGLPPAVSLAVQSAAAAVAFAVVVGVSDGVAALFPRPTPGILISIAWLVVFSTFGGYGLYWVCLARSSALRISCLLWLTPPVTSLWAWAMFGEAPAVQAVAGLALCLAGMTLTAPRSRSTCVPPSAYRRRSAR</sequence>
<feature type="transmembrane region" description="Helical" evidence="6">
    <location>
        <begin position="163"/>
        <end position="187"/>
    </location>
</feature>
<evidence type="ECO:0000256" key="5">
    <source>
        <dbReference type="ARBA" id="ARBA00023136"/>
    </source>
</evidence>
<proteinExistence type="inferred from homology"/>
<dbReference type="PANTHER" id="PTHR32322:SF2">
    <property type="entry name" value="EAMA DOMAIN-CONTAINING PROTEIN"/>
    <property type="match status" value="1"/>
</dbReference>
<evidence type="ECO:0000259" key="7">
    <source>
        <dbReference type="Pfam" id="PF00892"/>
    </source>
</evidence>
<accession>A0ABU9YKD7</accession>
<dbReference type="RefSeq" id="WP_345933910.1">
    <property type="nucleotide sequence ID" value="NZ_JBBKTV010000006.1"/>
</dbReference>
<dbReference type="Proteomes" id="UP001413721">
    <property type="component" value="Unassembled WGS sequence"/>
</dbReference>
<evidence type="ECO:0000313" key="8">
    <source>
        <dbReference type="EMBL" id="MEN2989177.1"/>
    </source>
</evidence>
<feature type="transmembrane region" description="Helical" evidence="6">
    <location>
        <begin position="7"/>
        <end position="26"/>
    </location>
</feature>
<evidence type="ECO:0000256" key="3">
    <source>
        <dbReference type="ARBA" id="ARBA00022692"/>
    </source>
</evidence>
<dbReference type="Pfam" id="PF00892">
    <property type="entry name" value="EamA"/>
    <property type="match status" value="1"/>
</dbReference>
<dbReference type="EMBL" id="JBBKTW010000004">
    <property type="protein sequence ID" value="MEN2989177.1"/>
    <property type="molecule type" value="Genomic_DNA"/>
</dbReference>
<feature type="transmembrane region" description="Helical" evidence="6">
    <location>
        <begin position="137"/>
        <end position="157"/>
    </location>
</feature>
<evidence type="ECO:0000256" key="1">
    <source>
        <dbReference type="ARBA" id="ARBA00004141"/>
    </source>
</evidence>
<keyword evidence="9" id="KW-1185">Reference proteome</keyword>
<evidence type="ECO:0000256" key="4">
    <source>
        <dbReference type="ARBA" id="ARBA00022989"/>
    </source>
</evidence>
<feature type="transmembrane region" description="Helical" evidence="6">
    <location>
        <begin position="79"/>
        <end position="101"/>
    </location>
</feature>
<evidence type="ECO:0000256" key="2">
    <source>
        <dbReference type="ARBA" id="ARBA00007362"/>
    </source>
</evidence>
<reference evidence="8 9" key="1">
    <citation type="submission" date="2024-03" db="EMBL/GenBank/DDBJ databases">
        <title>High-quality draft genome sequencing of Tistrella sp. BH-R2-4.</title>
        <authorList>
            <person name="Dong C."/>
        </authorList>
    </citation>
    <scope>NUCLEOTIDE SEQUENCE [LARGE SCALE GENOMIC DNA]</scope>
    <source>
        <strain evidence="8 9">BH-R2-4</strain>
    </source>
</reference>
<dbReference type="InterPro" id="IPR000620">
    <property type="entry name" value="EamA_dom"/>
</dbReference>
<protein>
    <submittedName>
        <fullName evidence="8">DMT family transporter</fullName>
    </submittedName>
</protein>